<dbReference type="Proteomes" id="UP000286716">
    <property type="component" value="Unassembled WGS sequence"/>
</dbReference>
<dbReference type="InterPro" id="IPR000030">
    <property type="entry name" value="PPE_dom"/>
</dbReference>
<organism evidence="4 5">
    <name type="scientific">Amycolatopsis balhimycina DSM 5908</name>
    <dbReference type="NCBI Taxonomy" id="1081091"/>
    <lineage>
        <taxon>Bacteria</taxon>
        <taxon>Bacillati</taxon>
        <taxon>Actinomycetota</taxon>
        <taxon>Actinomycetes</taxon>
        <taxon>Pseudonocardiales</taxon>
        <taxon>Pseudonocardiaceae</taxon>
        <taxon>Amycolatopsis</taxon>
    </lineage>
</organism>
<comment type="similarity">
    <text evidence="1">Belongs to the mycobacterial PPE family.</text>
</comment>
<dbReference type="Pfam" id="PF00823">
    <property type="entry name" value="PPE"/>
    <property type="match status" value="1"/>
</dbReference>
<feature type="region of interest" description="Disordered" evidence="2">
    <location>
        <begin position="213"/>
        <end position="323"/>
    </location>
</feature>
<accession>A0A428WKP3</accession>
<comment type="caution">
    <text evidence="4">The sequence shown here is derived from an EMBL/GenBank/DDBJ whole genome shotgun (WGS) entry which is preliminary data.</text>
</comment>
<feature type="non-terminal residue" evidence="4">
    <location>
        <position position="363"/>
    </location>
</feature>
<dbReference type="AlphaFoldDB" id="A0A428WKP3"/>
<protein>
    <recommendedName>
        <fullName evidence="3">PPE domain-containing protein</fullName>
    </recommendedName>
</protein>
<proteinExistence type="inferred from homology"/>
<name>A0A428WKP3_AMYBA</name>
<keyword evidence="5" id="KW-1185">Reference proteome</keyword>
<dbReference type="OrthoDB" id="3637450at2"/>
<gene>
    <name evidence="4" type="ORF">DMA12_18935</name>
</gene>
<dbReference type="InterPro" id="IPR038332">
    <property type="entry name" value="PPE_sf"/>
</dbReference>
<dbReference type="SUPFAM" id="SSF140459">
    <property type="entry name" value="PE/PPE dimer-like"/>
    <property type="match status" value="1"/>
</dbReference>
<dbReference type="EMBL" id="QHHU01000024">
    <property type="protein sequence ID" value="RSM43655.1"/>
    <property type="molecule type" value="Genomic_DNA"/>
</dbReference>
<reference evidence="4 5" key="1">
    <citation type="submission" date="2018-05" db="EMBL/GenBank/DDBJ databases">
        <title>Evolution of GPA BGCs.</title>
        <authorList>
            <person name="Waglechner N."/>
            <person name="Wright G.D."/>
        </authorList>
    </citation>
    <scope>NUCLEOTIDE SEQUENCE [LARGE SCALE GENOMIC DNA]</scope>
    <source>
        <strain evidence="4 5">DSM 5908</strain>
    </source>
</reference>
<sequence>MSREPREPDTWYAGFQRTLRQVPETASAGGDLELRPSAGVPATVWENVSHEQMTTEISTDANPAVVTESAQEWLRIGDELLLHERALARAVDDSHGDWQGAGGDAVRRHLTAVGRWLGTTGRGALLAGRQQQLHAQALEEARRRMAANPPVEFSADAANARLQGITDPAEYARQLGEDTRARQAQEAAHAEAVRIMTEYDRTLAQAVATPFFAAPPELPGVPVPSGQTGEPGRPDSLAAAVVPSQAPPGSRSDAPVASGVLRPDSADSADSAGGGGAGGVPPARSPEQVVAAAGLPPVPQPGSPVTGGVPAFRAPDSEAAGGVPATVWENVSHEQMTTEISTDANPAVVTESAQEWLRIGDEL</sequence>
<evidence type="ECO:0000313" key="4">
    <source>
        <dbReference type="EMBL" id="RSM43655.1"/>
    </source>
</evidence>
<evidence type="ECO:0000259" key="3">
    <source>
        <dbReference type="Pfam" id="PF00823"/>
    </source>
</evidence>
<evidence type="ECO:0000256" key="1">
    <source>
        <dbReference type="ARBA" id="ARBA00010652"/>
    </source>
</evidence>
<evidence type="ECO:0000313" key="5">
    <source>
        <dbReference type="Proteomes" id="UP000286716"/>
    </source>
</evidence>
<feature type="domain" description="PPE" evidence="3">
    <location>
        <begin position="45"/>
        <end position="207"/>
    </location>
</feature>
<dbReference type="Gene3D" id="1.20.1260.20">
    <property type="entry name" value="PPE superfamily"/>
    <property type="match status" value="1"/>
</dbReference>
<evidence type="ECO:0000256" key="2">
    <source>
        <dbReference type="SAM" id="MobiDB-lite"/>
    </source>
</evidence>